<dbReference type="Pfam" id="PF12726">
    <property type="entry name" value="SEN1_N"/>
    <property type="match status" value="1"/>
</dbReference>
<keyword evidence="5" id="KW-0347">Helicase</keyword>
<feature type="compositionally biased region" description="Basic and acidic residues" evidence="9">
    <location>
        <begin position="1885"/>
        <end position="1896"/>
    </location>
</feature>
<dbReference type="PROSITE" id="PS00478">
    <property type="entry name" value="LIM_DOMAIN_1"/>
    <property type="match status" value="3"/>
</dbReference>
<feature type="region of interest" description="Disordered" evidence="9">
    <location>
        <begin position="988"/>
        <end position="1019"/>
    </location>
</feature>
<feature type="compositionally biased region" description="Basic and acidic residues" evidence="9">
    <location>
        <begin position="1848"/>
        <end position="1862"/>
    </location>
</feature>
<evidence type="ECO:0000313" key="11">
    <source>
        <dbReference type="EMBL" id="KAG1309297.1"/>
    </source>
</evidence>
<dbReference type="InterPro" id="IPR024481">
    <property type="entry name" value="Helicase_Sen1_N"/>
</dbReference>
<dbReference type="Pfam" id="PF13086">
    <property type="entry name" value="AAA_11"/>
    <property type="match status" value="1"/>
</dbReference>
<feature type="compositionally biased region" description="Low complexity" evidence="9">
    <location>
        <begin position="1987"/>
        <end position="1996"/>
    </location>
</feature>
<evidence type="ECO:0000256" key="6">
    <source>
        <dbReference type="ARBA" id="ARBA00022833"/>
    </source>
</evidence>
<sequence>MSSLTNDSRLQNLINLLEKRTQHRDDVDLETKFFNDALEYLLSVNHWWCSSEKLLSIARESLWLFSLPDHDPIVQYKTKLNLQLKSCAYCAKEYQISKISVRKRYEDLFPQHTIDQFFHILNQFDLTRIKSTLKQFESVSDGAVCALLEIVYNQQLLSDAECDDLFCSMFNHIQQTGLFPTLDTDTAVYLFRLSLHHHRIVRFWTRKLLEKFIQTEQCVPDESLEDLCKDLLRSLADGTALQPPFPLTEDVGERWKTLRLIATTVTSDILHQSLLDAQVSMTLLIRRQLSTSSEWLGEILKTMTIMLLKLQSKFWGTIENDWTVYYDIIKQICEHHVFQSVMKIAREGNVGKILQKDGTRYPEDKLIAKIKGILEWMYPYWSSLRQSPVESQMTEKILDTTFGYFQMDTWGVMSRAYCAELGLQIIDQCLSDDRVPMAKIEEYVPKMVSFAKIDASSLPVIVQHMPRVALNILDDLADKHSSSVISAFQSIFQASLGEAALVKDIRYQAIWNALMFHIDREPSPCFVNIILKVYAAVATVDLPDLAQQANKSALPAQVSFVAEQIHNIHVHVIHILPKIPPPQKIESDLIKPILHLHGSQYTELRAWVMQTDSLDPFNSQPSDQLLEAINAILQEYIILFNIPLDIFKSIPGLTNLLRFYLPALTKNEKPASAHDLGSFWDACWKTSSYVFDKGLTWAESYKPREVVDTLIPMLDIATGLMDVRSWFEQATSPDNTLSYSHVCSSVDFLSQWVYVTRQDVISRLQPLLIALLDTLKKMEMKVSVDAYDRLMTAATGVNACRLSATERERLFMALSAHEPANFIFLNDSDDEEVEWQPINTTASNSPARDQVPSNSHSATQSKITSFFGASEENPQVISDDEFDAEYGEIDIAQIVEKGWLDSTPKEEEKKKDLKPKAVKIEIPTRNREERTESPKRHVSRVYVPQTKQQTYAVTSTGRKLKPPPMGFSKLKNLREEFKAEQRLMATVKSPSSVVNRRYSDHSSSDSSDDDGEGGLEGLVNDMDHHAANIKAESASVKALFDTKPKRTIKLIETPITNEYLQRKEKRVKAQIRKQKITPNIDGLYKAILTWDVTINSESPPSSGDYERVPTTFSSFKDYRASFEPLLIAEAWAQIQRAKEGLSASDVLEQCSVTGRCHTNDFVDITFALPMNMITNNISVDDLVCVANHFGSAFFNDPSQLTDGSMSVKPWKGRAFLGKINSINQTKNMGEVSVRAYFGPDRISILNSLSPKTVWSMLRIMSLTTAMREYAALEGLEHYDLGPEILSPTPTTMKKPSTSVIQQYCTNYNVNEPQAEAIASAIQKKKGFSLIQGPPGTGKTKTILALIVSLLDQRQGYSKLLVCAPSNAAVDEITKRLKEGVMTAQGIKKPNVVRIGVADSVNASVKDRILDRLIEAEMEAKIGNDATMSKMGARLDTLHSEIRNLQIGLDDVDREITQAGSDMVQMSILRSKRKALGAKLTKAKMALREAYQDQKNYGQEMEVSRVRARQKVFANADVVCATLSGSGHDMLTSMGASFETVIVDEAAQSIEISSLIPLKFDTQRCILVGDPNQLPPTVMSTVAAKYDYQQSLFMRLEKTVGKEVNLLSIQYRMHPEISTFPSKLFYQSRLQDGPGMDKISSAIWHALPEFPPYCFYDVRDGQEKMGRGKSIFNVAEADAAVCLVDLLLTKLPTIKFASKIGVITPYKQQVGQLKARFQKRFGNGIVDAIDFNTVDGFQGQEKEIVIFSCVRAGSGRGIGFLADMRRMNVGLTRAKCSLFVLGHARSLSRSEYWGDLVRDAEKRSLIRECGYPYFQHRMNGSKVPQNIYEKDAAALPSTQSITYAKGPIKIHEPHSPHLGDKRSSSPMPENSRSASRQRVSSDEQSFIEKVRSLKEARVQQGQRPQETNEAQKISMNEYRTMRGLPPMSGRSNRMTDKATSNLFIKKPLPARSKRPEPSWPDGLNARDKTVLDHENAKENMKRQRQKENSSNTNNNNNKPTQIRDDQLENYLNKLPGTNKGYNELKNDLTYPVEQDDLGSVKDRMDKLRISTGTQIQSTDVRTPAFPQTPKPTRSPKVSVGSPAYAGQACAGCNQQVRGSVVSALGGLWHTRCFTCHTCHKELENEQYYEKDGLTYCAKDYRLLFSVYCNACGEPIEHQALRVLGKHYHEDHFCCCVCKNPIGGQQFKVHEDQPYCLEDYMKKFGKKCSRCGDFLQGEYVNALGQAWHKNCFHCTDCERTFQGGSFLVKDNKPYCEEHYPTASSYEKHSKSSSPQPPAPSVKPLLKPSAKPALPPKPANKKKKCHVCQSIIDGPCATALGHDYHVHHFQCHRCHRSLSSRVPGMWQGDEQGELVCKMCTK</sequence>
<accession>A0A9P6XAL7</accession>
<keyword evidence="7" id="KW-0067">ATP-binding</keyword>
<comment type="similarity">
    <text evidence="1">Belongs to the DNA2/NAM7 helicase family.</text>
</comment>
<dbReference type="InterPro" id="IPR027417">
    <property type="entry name" value="P-loop_NTPase"/>
</dbReference>
<dbReference type="InterPro" id="IPR045055">
    <property type="entry name" value="DNA2/NAM7-like"/>
</dbReference>
<feature type="domain" description="LIM zinc-binding" evidence="10">
    <location>
        <begin position="2086"/>
        <end position="2145"/>
    </location>
</feature>
<comment type="caution">
    <text evidence="11">The sequence shown here is derived from an EMBL/GenBank/DDBJ whole genome shotgun (WGS) entry which is preliminary data.</text>
</comment>
<dbReference type="SUPFAM" id="SSF52540">
    <property type="entry name" value="P-loop containing nucleoside triphosphate hydrolases"/>
    <property type="match status" value="1"/>
</dbReference>
<evidence type="ECO:0000256" key="9">
    <source>
        <dbReference type="SAM" id="MobiDB-lite"/>
    </source>
</evidence>
<dbReference type="Gene3D" id="2.10.110.10">
    <property type="entry name" value="Cysteine Rich Protein"/>
    <property type="match status" value="4"/>
</dbReference>
<keyword evidence="3" id="KW-0547">Nucleotide-binding</keyword>
<dbReference type="GO" id="GO:0006369">
    <property type="term" value="P:termination of RNA polymerase II transcription"/>
    <property type="evidence" value="ECO:0007669"/>
    <property type="project" value="TreeGrafter"/>
</dbReference>
<dbReference type="InterPro" id="IPR041679">
    <property type="entry name" value="DNA2/NAM7-like_C"/>
</dbReference>
<dbReference type="FunFam" id="3.40.50.300:FF:000326">
    <property type="entry name" value="P-loop containing nucleoside triphosphate hydrolase"/>
    <property type="match status" value="1"/>
</dbReference>
<dbReference type="PANTHER" id="PTHR10887:SF495">
    <property type="entry name" value="HELICASE SENATAXIN ISOFORM X1-RELATED"/>
    <property type="match status" value="1"/>
</dbReference>
<dbReference type="InterPro" id="IPR001781">
    <property type="entry name" value="Znf_LIM"/>
</dbReference>
<dbReference type="SUPFAM" id="SSF57716">
    <property type="entry name" value="Glucocorticoid receptor-like (DNA-binding domain)"/>
    <property type="match status" value="3"/>
</dbReference>
<evidence type="ECO:0000256" key="8">
    <source>
        <dbReference type="PROSITE-ProRule" id="PRU00125"/>
    </source>
</evidence>
<feature type="compositionally biased region" description="Polar residues" evidence="9">
    <location>
        <begin position="1863"/>
        <end position="1883"/>
    </location>
</feature>
<dbReference type="GO" id="GO:0001147">
    <property type="term" value="F:transcription termination site sequence-specific DNA binding"/>
    <property type="evidence" value="ECO:0007669"/>
    <property type="project" value="TreeGrafter"/>
</dbReference>
<feature type="domain" description="LIM zinc-binding" evidence="10">
    <location>
        <begin position="2300"/>
        <end position="2358"/>
    </location>
</feature>
<keyword evidence="2 8" id="KW-0479">Metal-binding</keyword>
<dbReference type="EMBL" id="JAANQT010000658">
    <property type="protein sequence ID" value="KAG1309297.1"/>
    <property type="molecule type" value="Genomic_DNA"/>
</dbReference>
<feature type="region of interest" description="Disordered" evidence="9">
    <location>
        <begin position="2263"/>
        <end position="2298"/>
    </location>
</feature>
<dbReference type="CDD" id="cd18042">
    <property type="entry name" value="DEXXQc_SETX"/>
    <property type="match status" value="1"/>
</dbReference>
<dbReference type="InterPro" id="IPR056474">
    <property type="entry name" value="SEN1_barrel"/>
</dbReference>
<dbReference type="GO" id="GO:0016787">
    <property type="term" value="F:hydrolase activity"/>
    <property type="evidence" value="ECO:0007669"/>
    <property type="project" value="UniProtKB-KW"/>
</dbReference>
<dbReference type="GO" id="GO:0005694">
    <property type="term" value="C:chromosome"/>
    <property type="evidence" value="ECO:0007669"/>
    <property type="project" value="UniProtKB-ARBA"/>
</dbReference>
<organism evidence="11 12">
    <name type="scientific">Rhizopus oryzae</name>
    <name type="common">Mucormycosis agent</name>
    <name type="synonym">Rhizopus arrhizus var. delemar</name>
    <dbReference type="NCBI Taxonomy" id="64495"/>
    <lineage>
        <taxon>Eukaryota</taxon>
        <taxon>Fungi</taxon>
        <taxon>Fungi incertae sedis</taxon>
        <taxon>Mucoromycota</taxon>
        <taxon>Mucoromycotina</taxon>
        <taxon>Mucoromycetes</taxon>
        <taxon>Mucorales</taxon>
        <taxon>Mucorineae</taxon>
        <taxon>Rhizopodaceae</taxon>
        <taxon>Rhizopus</taxon>
    </lineage>
</organism>
<dbReference type="CDD" id="cd08368">
    <property type="entry name" value="LIM"/>
    <property type="match status" value="4"/>
</dbReference>
<evidence type="ECO:0000259" key="10">
    <source>
        <dbReference type="PROSITE" id="PS50023"/>
    </source>
</evidence>
<reference evidence="11" key="1">
    <citation type="journal article" date="2020" name="Microb. Genom.">
        <title>Genetic diversity of clinical and environmental Mucorales isolates obtained from an investigation of mucormycosis cases among solid organ transplant recipients.</title>
        <authorList>
            <person name="Nguyen M.H."/>
            <person name="Kaul D."/>
            <person name="Muto C."/>
            <person name="Cheng S.J."/>
            <person name="Richter R.A."/>
            <person name="Bruno V.M."/>
            <person name="Liu G."/>
            <person name="Beyhan S."/>
            <person name="Sundermann A.J."/>
            <person name="Mounaud S."/>
            <person name="Pasculle A.W."/>
            <person name="Nierman W.C."/>
            <person name="Driscoll E."/>
            <person name="Cumbie R."/>
            <person name="Clancy C.J."/>
            <person name="Dupont C.L."/>
        </authorList>
    </citation>
    <scope>NUCLEOTIDE SEQUENCE</scope>
    <source>
        <strain evidence="11">GL11</strain>
    </source>
</reference>
<dbReference type="Proteomes" id="UP000716291">
    <property type="component" value="Unassembled WGS sequence"/>
</dbReference>
<evidence type="ECO:0000313" key="12">
    <source>
        <dbReference type="Proteomes" id="UP000716291"/>
    </source>
</evidence>
<feature type="region of interest" description="Disordered" evidence="9">
    <location>
        <begin position="904"/>
        <end position="939"/>
    </location>
</feature>
<dbReference type="InterPro" id="IPR041677">
    <property type="entry name" value="DNA2/NAM7_AAA_11"/>
</dbReference>
<protein>
    <recommendedName>
        <fullName evidence="10">LIM zinc-binding domain-containing protein</fullName>
    </recommendedName>
</protein>
<dbReference type="Pfam" id="PF00412">
    <property type="entry name" value="LIM"/>
    <property type="match status" value="4"/>
</dbReference>
<feature type="region of interest" description="Disordered" evidence="9">
    <location>
        <begin position="840"/>
        <end position="860"/>
    </location>
</feature>
<feature type="compositionally biased region" description="Basic and acidic residues" evidence="9">
    <location>
        <begin position="1963"/>
        <end position="1986"/>
    </location>
</feature>
<feature type="domain" description="LIM zinc-binding" evidence="10">
    <location>
        <begin position="2204"/>
        <end position="2263"/>
    </location>
</feature>
<feature type="compositionally biased region" description="Polar residues" evidence="9">
    <location>
        <begin position="1898"/>
        <end position="1913"/>
    </location>
</feature>
<evidence type="ECO:0000256" key="2">
    <source>
        <dbReference type="ARBA" id="ARBA00022723"/>
    </source>
</evidence>
<dbReference type="CDD" id="cd18808">
    <property type="entry name" value="SF1_C_Upf1"/>
    <property type="match status" value="1"/>
</dbReference>
<feature type="compositionally biased region" description="Basic and acidic residues" evidence="9">
    <location>
        <begin position="904"/>
        <end position="935"/>
    </location>
</feature>
<keyword evidence="6 8" id="KW-0862">Zinc</keyword>
<evidence type="ECO:0000256" key="7">
    <source>
        <dbReference type="ARBA" id="ARBA00022840"/>
    </source>
</evidence>
<dbReference type="Gene3D" id="3.40.50.300">
    <property type="entry name" value="P-loop containing nucleotide triphosphate hydrolases"/>
    <property type="match status" value="2"/>
</dbReference>
<evidence type="ECO:0000256" key="1">
    <source>
        <dbReference type="ARBA" id="ARBA00007913"/>
    </source>
</evidence>
<evidence type="ECO:0000256" key="4">
    <source>
        <dbReference type="ARBA" id="ARBA00022801"/>
    </source>
</evidence>
<dbReference type="GO" id="GO:0046872">
    <property type="term" value="F:metal ion binding"/>
    <property type="evidence" value="ECO:0007669"/>
    <property type="project" value="UniProtKB-KW"/>
</dbReference>
<feature type="compositionally biased region" description="Polar residues" evidence="9">
    <location>
        <begin position="1928"/>
        <end position="1941"/>
    </location>
</feature>
<dbReference type="GO" id="GO:0005524">
    <property type="term" value="F:ATP binding"/>
    <property type="evidence" value="ECO:0007669"/>
    <property type="project" value="UniProtKB-KW"/>
</dbReference>
<evidence type="ECO:0000256" key="3">
    <source>
        <dbReference type="ARBA" id="ARBA00022741"/>
    </source>
</evidence>
<dbReference type="Pfam" id="PF13087">
    <property type="entry name" value="AAA_12"/>
    <property type="match status" value="1"/>
</dbReference>
<dbReference type="GO" id="GO:0004386">
    <property type="term" value="F:helicase activity"/>
    <property type="evidence" value="ECO:0007669"/>
    <property type="project" value="UniProtKB-KW"/>
</dbReference>
<dbReference type="Pfam" id="PF23576">
    <property type="entry name" value="SEN1_barrel"/>
    <property type="match status" value="1"/>
</dbReference>
<name>A0A9P6XAL7_RHIOR</name>
<dbReference type="InterPro" id="IPR047187">
    <property type="entry name" value="SF1_C_Upf1"/>
</dbReference>
<dbReference type="GO" id="GO:0016604">
    <property type="term" value="C:nuclear body"/>
    <property type="evidence" value="ECO:0007669"/>
    <property type="project" value="TreeGrafter"/>
</dbReference>
<dbReference type="PROSITE" id="PS50023">
    <property type="entry name" value="LIM_DOMAIN_2"/>
    <property type="match status" value="3"/>
</dbReference>
<feature type="region of interest" description="Disordered" evidence="9">
    <location>
        <begin position="1847"/>
        <end position="2004"/>
    </location>
</feature>
<gene>
    <name evidence="11" type="ORF">G6F64_005424</name>
</gene>
<feature type="compositionally biased region" description="Low complexity" evidence="9">
    <location>
        <begin position="2279"/>
        <end position="2289"/>
    </location>
</feature>
<keyword evidence="12" id="KW-1185">Reference proteome</keyword>
<dbReference type="PANTHER" id="PTHR10887">
    <property type="entry name" value="DNA2/NAM7 HELICASE FAMILY"/>
    <property type="match status" value="1"/>
</dbReference>
<proteinExistence type="inferred from homology"/>
<keyword evidence="8" id="KW-0440">LIM domain</keyword>
<dbReference type="SMART" id="SM00132">
    <property type="entry name" value="LIM"/>
    <property type="match status" value="4"/>
</dbReference>
<keyword evidence="4" id="KW-0378">Hydrolase</keyword>
<evidence type="ECO:0000256" key="5">
    <source>
        <dbReference type="ARBA" id="ARBA00022806"/>
    </source>
</evidence>